<accession>A0ABV4UQV9</accession>
<dbReference type="EMBL" id="JBHDLJ010000017">
    <property type="protein sequence ID" value="MFB0836056.1"/>
    <property type="molecule type" value="Genomic_DNA"/>
</dbReference>
<comment type="caution">
    <text evidence="1">The sequence shown here is derived from an EMBL/GenBank/DDBJ whole genome shotgun (WGS) entry which is preliminary data.</text>
</comment>
<dbReference type="Proteomes" id="UP001575652">
    <property type="component" value="Unassembled WGS sequence"/>
</dbReference>
<keyword evidence="2" id="KW-1185">Reference proteome</keyword>
<sequence>MAEVKYKRYRDYLRQRVATNDTMMGLLAGSKLASQTLTLTAGSRLRLKDIFPEVPHIERFNLTTEKARVVLNDAENLLGVLAVPQIMALHEDLMTGMLGLLELNSPGSTKSKDNVTASNLHEKFEAAANMTFTAASLQLFHLIRLARNEHIHNGGVVRQRFATAIAACSATSLRVWEDVTGEPFPAYRTGDRVKLGLPELIGTLALTKRLATEANEGLQPVLSASIWADLVAEEWKDPWVPGNPGQQDKRIQGIARKYYGAVNIKAAELADARKRIGNP</sequence>
<evidence type="ECO:0000313" key="1">
    <source>
        <dbReference type="EMBL" id="MFB0836056.1"/>
    </source>
</evidence>
<organism evidence="1 2">
    <name type="scientific">Arthrobacter halodurans</name>
    <dbReference type="NCBI Taxonomy" id="516699"/>
    <lineage>
        <taxon>Bacteria</taxon>
        <taxon>Bacillati</taxon>
        <taxon>Actinomycetota</taxon>
        <taxon>Actinomycetes</taxon>
        <taxon>Micrococcales</taxon>
        <taxon>Micrococcaceae</taxon>
        <taxon>Arthrobacter</taxon>
    </lineage>
</organism>
<protein>
    <recommendedName>
        <fullName evidence="3">Abi-like protein</fullName>
    </recommendedName>
</protein>
<reference evidence="1 2" key="1">
    <citation type="submission" date="2024-09" db="EMBL/GenBank/DDBJ databases">
        <authorList>
            <person name="Salinas-Garcia M.A."/>
            <person name="Prieme A."/>
        </authorList>
    </citation>
    <scope>NUCLEOTIDE SEQUENCE [LARGE SCALE GENOMIC DNA]</scope>
    <source>
        <strain evidence="1 2">DSM 21081</strain>
    </source>
</reference>
<name>A0ABV4UQV9_9MICC</name>
<proteinExistence type="predicted"/>
<evidence type="ECO:0000313" key="2">
    <source>
        <dbReference type="Proteomes" id="UP001575652"/>
    </source>
</evidence>
<dbReference type="RefSeq" id="WP_373973233.1">
    <property type="nucleotide sequence ID" value="NZ_JBHDLJ010000017.1"/>
</dbReference>
<evidence type="ECO:0008006" key="3">
    <source>
        <dbReference type="Google" id="ProtNLM"/>
    </source>
</evidence>
<gene>
    <name evidence="1" type="ORF">ACETWP_15815</name>
</gene>